<dbReference type="GO" id="GO:0000445">
    <property type="term" value="C:THO complex part of transcription export complex"/>
    <property type="evidence" value="ECO:0007669"/>
    <property type="project" value="TreeGrafter"/>
</dbReference>
<feature type="domain" description="THO complex subunitTHOC2 C-terminal" evidence="7">
    <location>
        <begin position="878"/>
        <end position="1177"/>
    </location>
</feature>
<comment type="caution">
    <text evidence="10">The sequence shown here is derived from an EMBL/GenBank/DDBJ whole genome shotgun (WGS) entry which is preliminary data.</text>
</comment>
<dbReference type="Pfam" id="PF11262">
    <property type="entry name" value="Tho2"/>
    <property type="match status" value="1"/>
</dbReference>
<feature type="compositionally biased region" description="Basic and acidic residues" evidence="6">
    <location>
        <begin position="1338"/>
        <end position="1365"/>
    </location>
</feature>
<feature type="compositionally biased region" description="Basic and acidic residues" evidence="6">
    <location>
        <begin position="1382"/>
        <end position="1404"/>
    </location>
</feature>
<evidence type="ECO:0000256" key="4">
    <source>
        <dbReference type="ARBA" id="ARBA00023242"/>
    </source>
</evidence>
<sequence>MTTFWMSADVCKTWEKSGKQKIIDEYVALSKAATGSTTNSAKTLDRLLYELLQSQVKGSLKSHQVITLLKDLFKTDARSHLELVSVACIVDAETKIDKESNQRSNFLQLLKDLKSIMPPSVLKEQLDSDTLEQVGLLMKADDFNKKYIKIKTKIYYKQQKFNLLREESEGYSKLITELSPDPSAILSVEDTLKNIKSLIGCFNLDPNRVLDVVLQVFQTRLDLGEELYVPLITQYMPEYDSVCQMLGFHLKNRLRAVESKSHDENIFHVIAILMKHGVVTLDGIYPHLLPSDAVIKEKYKKTLSDARLSVKKTRAVHTGDKKEDGEEQTDPSTAEAQAENNDKLYLTEALLKQGAWKQAKEVLDRLPQYHVTSHGPVAKVMCKLIHYVVDPVYQKHHGLPAELFKCPPFVSPFDSNSMSQAQTFADLTTLAFPMLRYLGCHLLCDASLVTKILRLVKSFIIQRSSGEYRELDSDLIYRHCLSILDEVLLPSLCLAEANCCLAEQLWGILQLLPYTLRYQLYGQWKSQSYYTQPELIAARINTLKKAKYIFSRLTKDNVKQQGRMIGKLSHANPTVFFEYMFTQVQVYDNLIGPIVDSLKYLSSLSFDVLVYCLIESLAAPDKEKMKYDDTNLSTWLKSLASFAALALKKYQVEFAGLLQYICNQLKCEKSFDLLILREMLTKMGGIEVSEEITEQHLEAMCGGEFLRQEGGNFLQTRNVKKPSQRLKDTILKHGLTAPLAALMAQQRDCIVYKETVNVEHIKLVGKIFDQCQDTFVQFSTFLSSALTIDELHKKLPTLDVMLSEYHIPSDAAFYLIRPMLVHSINLKYEELRKQSKLAKEKDRTTAVADKNQLYTEAFSSVILPVSEQIKPLFDAKMWEELSPTLYITFWTLSAYDLYVPKSSYDREINLVKQKIQQFEQETSRDLREGKKKKEIERCNQMIAKFKAEEKAQSEHVNRVMAKLDHDKDQWFKTADTQKQVERFIQFCIFPRVLNTTVDAFYCARMIHTMHKIKTPNFGTLIILDRIFNDITYLITCCTENEAHRYGRFLCCILELAMGWRASKEVYEKECSKHPGFVTTFRAGAAGTNYAELSFEDFRHVCHKWQFRMTKASIACFESGNYTQIRNTLIVLTKVLPHFPMIIGVGQALERRVDRVHKEEKDKRPDLYALAMGYAGQLKGRKSHWLAEHAFHYVNPAKQAAKDASKAEAAKAESAATTPKVIKAESKAESRSTSGSESQKASASKAISKERAEAAAFLKEASSKGKKVDTVELPPRMKSESKADIKVVAASNGTSSKDNDIKVVKMSSSKDVNKAKTSVKREKEADSIVKSAGNSPTRHSSDDKEVKRRKVEHDESSRSKSSDRKGATITPPSSMKTSSHSESNLKAERKERDTPKDSRKKTEVSKKRKSDVLVQPIEATPKTTKVDRQRNGSDADARAAKRAKDDLRDKERKSDKQRNSSRKTD</sequence>
<name>A0A7J7JBQ4_BUGNE</name>
<dbReference type="GO" id="GO:0006397">
    <property type="term" value="P:mRNA processing"/>
    <property type="evidence" value="ECO:0007669"/>
    <property type="project" value="InterPro"/>
</dbReference>
<comment type="subunit">
    <text evidence="5">Component of the THO subcomplex, which is composed of THOC1, THOC2, THOC3, THOC5, THOC6 and THOC7. The THO subcomplex interacts with DDX39B to form the THO-DDX39B complex which multimerizes into a 28-subunit tetrameric assembly. Component of the transcription/export (TREX) complex at least composed of ALYREF/THOC4, DDX39B, SARNP/CIP29, CHTOP and the THO subcomplex; in the complex interacts with THOC1, THOC3, THOC5, THOC7 and DDX39B. TREX seems to have a dynamic structure involving ATP-dependent remodeling. Interacts with POLDIP3 and ZC3H11A.</text>
</comment>
<evidence type="ECO:0000256" key="5">
    <source>
        <dbReference type="ARBA" id="ARBA00047033"/>
    </source>
</evidence>
<dbReference type="EMBL" id="VXIV02002766">
    <property type="protein sequence ID" value="KAF6023061.1"/>
    <property type="molecule type" value="Genomic_DNA"/>
</dbReference>
<keyword evidence="4" id="KW-0539">Nucleus</keyword>
<dbReference type="GO" id="GO:0006406">
    <property type="term" value="P:mRNA export from nucleus"/>
    <property type="evidence" value="ECO:0007669"/>
    <property type="project" value="InterPro"/>
</dbReference>
<feature type="region of interest" description="Disordered" evidence="6">
    <location>
        <begin position="1203"/>
        <end position="1464"/>
    </location>
</feature>
<evidence type="ECO:0000256" key="3">
    <source>
        <dbReference type="ARBA" id="ARBA00019596"/>
    </source>
</evidence>
<feature type="compositionally biased region" description="Basic and acidic residues" evidence="6">
    <location>
        <begin position="1310"/>
        <end position="1326"/>
    </location>
</feature>
<dbReference type="InterPro" id="IPR021418">
    <property type="entry name" value="THO_THOC2_C"/>
</dbReference>
<protein>
    <recommendedName>
        <fullName evidence="3">THO complex subunit 2</fullName>
    </recommendedName>
</protein>
<dbReference type="OrthoDB" id="29024at2759"/>
<feature type="compositionally biased region" description="Polar residues" evidence="6">
    <location>
        <begin position="1369"/>
        <end position="1381"/>
    </location>
</feature>
<reference evidence="10" key="1">
    <citation type="submission" date="2020-06" db="EMBL/GenBank/DDBJ databases">
        <title>Draft genome of Bugula neritina, a colonial animal packing powerful symbionts and potential medicines.</title>
        <authorList>
            <person name="Rayko M."/>
        </authorList>
    </citation>
    <scope>NUCLEOTIDE SEQUENCE [LARGE SCALE GENOMIC DNA]</scope>
    <source>
        <strain evidence="10">Kwan_BN1</strain>
    </source>
</reference>
<keyword evidence="11" id="KW-1185">Reference proteome</keyword>
<dbReference type="PANTHER" id="PTHR21597">
    <property type="entry name" value="THO2 PROTEIN"/>
    <property type="match status" value="1"/>
</dbReference>
<feature type="compositionally biased region" description="Basic and acidic residues" evidence="6">
    <location>
        <begin position="1260"/>
        <end position="1284"/>
    </location>
</feature>
<feature type="region of interest" description="Disordered" evidence="6">
    <location>
        <begin position="314"/>
        <end position="338"/>
    </location>
</feature>
<comment type="similarity">
    <text evidence="2">Belongs to the THOC2 family.</text>
</comment>
<evidence type="ECO:0000259" key="8">
    <source>
        <dbReference type="Pfam" id="PF11732"/>
    </source>
</evidence>
<evidence type="ECO:0000313" key="11">
    <source>
        <dbReference type="Proteomes" id="UP000593567"/>
    </source>
</evidence>
<feature type="compositionally biased region" description="Basic and acidic residues" evidence="6">
    <location>
        <begin position="1423"/>
        <end position="1464"/>
    </location>
</feature>
<evidence type="ECO:0000259" key="9">
    <source>
        <dbReference type="Pfam" id="PF16134"/>
    </source>
</evidence>
<feature type="domain" description="THO complex subunit 2 N-terminal" evidence="9">
    <location>
        <begin position="8"/>
        <end position="398"/>
    </location>
</feature>
<dbReference type="InterPro" id="IPR021726">
    <property type="entry name" value="THO_THOC2_N"/>
</dbReference>
<comment type="subcellular location">
    <subcellularLocation>
        <location evidence="1">Nucleus</location>
    </subcellularLocation>
</comment>
<dbReference type="GO" id="GO:0003729">
    <property type="term" value="F:mRNA binding"/>
    <property type="evidence" value="ECO:0007669"/>
    <property type="project" value="TreeGrafter"/>
</dbReference>
<evidence type="ECO:0000256" key="1">
    <source>
        <dbReference type="ARBA" id="ARBA00004123"/>
    </source>
</evidence>
<proteinExistence type="inferred from homology"/>
<dbReference type="PANTHER" id="PTHR21597:SF0">
    <property type="entry name" value="THO COMPLEX SUBUNIT 2"/>
    <property type="match status" value="1"/>
</dbReference>
<feature type="domain" description="THO complex subunit 2 N-terminal" evidence="9">
    <location>
        <begin position="417"/>
        <end position="563"/>
    </location>
</feature>
<dbReference type="InterPro" id="IPR040007">
    <property type="entry name" value="Tho2"/>
</dbReference>
<dbReference type="InterPro" id="IPR032302">
    <property type="entry name" value="THOC2_N"/>
</dbReference>
<dbReference type="Pfam" id="PF11732">
    <property type="entry name" value="Thoc2"/>
    <property type="match status" value="1"/>
</dbReference>
<gene>
    <name evidence="10" type="ORF">EB796_018628</name>
</gene>
<feature type="domain" description="THO complex subunitTHOC2 N-terminal" evidence="8">
    <location>
        <begin position="565"/>
        <end position="640"/>
    </location>
</feature>
<evidence type="ECO:0000313" key="10">
    <source>
        <dbReference type="EMBL" id="KAF6023061.1"/>
    </source>
</evidence>
<organism evidence="10 11">
    <name type="scientific">Bugula neritina</name>
    <name type="common">Brown bryozoan</name>
    <name type="synonym">Sertularia neritina</name>
    <dbReference type="NCBI Taxonomy" id="10212"/>
    <lineage>
        <taxon>Eukaryota</taxon>
        <taxon>Metazoa</taxon>
        <taxon>Spiralia</taxon>
        <taxon>Lophotrochozoa</taxon>
        <taxon>Bryozoa</taxon>
        <taxon>Gymnolaemata</taxon>
        <taxon>Cheilostomatida</taxon>
        <taxon>Flustrina</taxon>
        <taxon>Buguloidea</taxon>
        <taxon>Bugulidae</taxon>
        <taxon>Bugula</taxon>
    </lineage>
</organism>
<evidence type="ECO:0000256" key="6">
    <source>
        <dbReference type="SAM" id="MobiDB-lite"/>
    </source>
</evidence>
<evidence type="ECO:0000259" key="7">
    <source>
        <dbReference type="Pfam" id="PF11262"/>
    </source>
</evidence>
<dbReference type="Pfam" id="PF16134">
    <property type="entry name" value="THOC2_N"/>
    <property type="match status" value="2"/>
</dbReference>
<feature type="compositionally biased region" description="Low complexity" evidence="6">
    <location>
        <begin position="1231"/>
        <end position="1245"/>
    </location>
</feature>
<accession>A0A7J7JBQ4</accession>
<evidence type="ECO:0000256" key="2">
    <source>
        <dbReference type="ARBA" id="ARBA00007857"/>
    </source>
</evidence>
<dbReference type="Proteomes" id="UP000593567">
    <property type="component" value="Unassembled WGS sequence"/>
</dbReference>